<feature type="transmembrane region" description="Helical" evidence="1">
    <location>
        <begin position="113"/>
        <end position="136"/>
    </location>
</feature>
<feature type="transmembrane region" description="Helical" evidence="1">
    <location>
        <begin position="78"/>
        <end position="101"/>
    </location>
</feature>
<evidence type="ECO:0000313" key="2">
    <source>
        <dbReference type="EMBL" id="MBM7585309.1"/>
    </source>
</evidence>
<evidence type="ECO:0000313" key="3">
    <source>
        <dbReference type="Proteomes" id="UP001646157"/>
    </source>
</evidence>
<comment type="caution">
    <text evidence="2">The sequence shown here is derived from an EMBL/GenBank/DDBJ whole genome shotgun (WGS) entry which is preliminary data.</text>
</comment>
<keyword evidence="1" id="KW-0472">Membrane</keyword>
<evidence type="ECO:0008006" key="4">
    <source>
        <dbReference type="Google" id="ProtNLM"/>
    </source>
</evidence>
<dbReference type="RefSeq" id="WP_205170941.1">
    <property type="nucleotide sequence ID" value="NZ_JAFBDZ010000002.1"/>
</dbReference>
<accession>A0ABS2NBW6</accession>
<dbReference type="Proteomes" id="UP001646157">
    <property type="component" value="Unassembled WGS sequence"/>
</dbReference>
<reference evidence="2 3" key="1">
    <citation type="submission" date="2021-01" db="EMBL/GenBank/DDBJ databases">
        <title>Genomic Encyclopedia of Type Strains, Phase IV (KMG-IV): sequencing the most valuable type-strain genomes for metagenomic binning, comparative biology and taxonomic classification.</title>
        <authorList>
            <person name="Goeker M."/>
        </authorList>
    </citation>
    <scope>NUCLEOTIDE SEQUENCE [LARGE SCALE GENOMIC DNA]</scope>
    <source>
        <strain evidence="2 3">DSM 24834</strain>
    </source>
</reference>
<keyword evidence="1" id="KW-1133">Transmembrane helix</keyword>
<feature type="transmembrane region" description="Helical" evidence="1">
    <location>
        <begin position="34"/>
        <end position="58"/>
    </location>
</feature>
<name>A0ABS2NBW6_9BACI</name>
<organism evidence="2 3">
    <name type="scientific">Rossellomorea pakistanensis</name>
    <dbReference type="NCBI Taxonomy" id="992288"/>
    <lineage>
        <taxon>Bacteria</taxon>
        <taxon>Bacillati</taxon>
        <taxon>Bacillota</taxon>
        <taxon>Bacilli</taxon>
        <taxon>Bacillales</taxon>
        <taxon>Bacillaceae</taxon>
        <taxon>Rossellomorea</taxon>
    </lineage>
</organism>
<protein>
    <recommendedName>
        <fullName evidence="4">Yip1 domain-containing protein</fullName>
    </recommendedName>
</protein>
<evidence type="ECO:0000256" key="1">
    <source>
        <dbReference type="SAM" id="Phobius"/>
    </source>
</evidence>
<keyword evidence="3" id="KW-1185">Reference proteome</keyword>
<proteinExistence type="predicted"/>
<sequence length="220" mass="25459">MYNEVKFIKGMQQPSTYFYQVQQSETLRGFKRKIFMLIALSILIFAISAFFGVGTFPISKELTTLNPTEFELNKLFFLLGRMVQGLLYAAVILFLPSLIFWTISEADYPKLVLLQGVTLIILLVEKLLFTILAINYSLDWYSSPLSLGVITQLLTTKKWMIYFFGCVSLFKIWAIVIQIKGLKRLTEIRTRNLLIIVLSVNIVYWCIYATLIFIDFSKLI</sequence>
<keyword evidence="1" id="KW-0812">Transmembrane</keyword>
<feature type="transmembrane region" description="Helical" evidence="1">
    <location>
        <begin position="159"/>
        <end position="181"/>
    </location>
</feature>
<dbReference type="EMBL" id="JAFBDZ010000002">
    <property type="protein sequence ID" value="MBM7585309.1"/>
    <property type="molecule type" value="Genomic_DNA"/>
</dbReference>
<gene>
    <name evidence="2" type="ORF">JOC86_001851</name>
</gene>
<feature type="transmembrane region" description="Helical" evidence="1">
    <location>
        <begin position="193"/>
        <end position="214"/>
    </location>
</feature>